<dbReference type="Pfam" id="PF00754">
    <property type="entry name" value="F5_F8_type_C"/>
    <property type="match status" value="1"/>
</dbReference>
<dbReference type="SMART" id="SM00089">
    <property type="entry name" value="PKD"/>
    <property type="match status" value="6"/>
</dbReference>
<reference evidence="9 10" key="1">
    <citation type="submission" date="2019-07" db="EMBL/GenBank/DDBJ databases">
        <authorList>
            <person name="Zhou L.-Y."/>
        </authorList>
    </citation>
    <scope>NUCLEOTIDE SEQUENCE [LARGE SCALE GENOMIC DNA]</scope>
    <source>
        <strain evidence="9 10">YIM 101269</strain>
    </source>
</reference>
<dbReference type="OrthoDB" id="9802683at2"/>
<evidence type="ECO:0000313" key="9">
    <source>
        <dbReference type="EMBL" id="TRY17074.1"/>
    </source>
</evidence>
<protein>
    <submittedName>
        <fullName evidence="9">PKD domain-containing protein</fullName>
    </submittedName>
</protein>
<dbReference type="PANTHER" id="PTHR46730:SF4">
    <property type="entry name" value="POLYCYSTIC KIDNEY DISEASE PROTEIN 1-LIKE 1"/>
    <property type="match status" value="1"/>
</dbReference>
<evidence type="ECO:0000256" key="4">
    <source>
        <dbReference type="ARBA" id="ARBA00022989"/>
    </source>
</evidence>
<feature type="region of interest" description="Disordered" evidence="6">
    <location>
        <begin position="1744"/>
        <end position="1810"/>
    </location>
</feature>
<dbReference type="PROSITE" id="PS50022">
    <property type="entry name" value="FA58C_3"/>
    <property type="match status" value="1"/>
</dbReference>
<dbReference type="Pfam" id="PF11617">
    <property type="entry name" value="Cu-binding_MopE"/>
    <property type="match status" value="1"/>
</dbReference>
<dbReference type="InterPro" id="IPR047589">
    <property type="entry name" value="DUF11_rpt"/>
</dbReference>
<accession>A0A553JXA2</accession>
<keyword evidence="4" id="KW-1133">Transmembrane helix</keyword>
<dbReference type="SUPFAM" id="SSF49785">
    <property type="entry name" value="Galactose-binding domain-like"/>
    <property type="match status" value="1"/>
</dbReference>
<dbReference type="SUPFAM" id="SSF49299">
    <property type="entry name" value="PKD domain"/>
    <property type="match status" value="5"/>
</dbReference>
<dbReference type="InterPro" id="IPR036465">
    <property type="entry name" value="vWFA_dom_sf"/>
</dbReference>
<dbReference type="InterPro" id="IPR000601">
    <property type="entry name" value="PKD_dom"/>
</dbReference>
<feature type="region of interest" description="Disordered" evidence="6">
    <location>
        <begin position="1"/>
        <end position="34"/>
    </location>
</feature>
<dbReference type="CDD" id="cd00146">
    <property type="entry name" value="PKD"/>
    <property type="match status" value="3"/>
</dbReference>
<dbReference type="InterPro" id="IPR013783">
    <property type="entry name" value="Ig-like_fold"/>
</dbReference>
<feature type="domain" description="PKD" evidence="8">
    <location>
        <begin position="1220"/>
        <end position="1268"/>
    </location>
</feature>
<keyword evidence="5" id="KW-0472">Membrane</keyword>
<name>A0A553JXA2_9ACTN</name>
<dbReference type="InterPro" id="IPR000421">
    <property type="entry name" value="FA58C"/>
</dbReference>
<dbReference type="GO" id="GO:0006816">
    <property type="term" value="P:calcium ion transport"/>
    <property type="evidence" value="ECO:0007669"/>
    <property type="project" value="TreeGrafter"/>
</dbReference>
<dbReference type="GO" id="GO:0005975">
    <property type="term" value="P:carbohydrate metabolic process"/>
    <property type="evidence" value="ECO:0007669"/>
    <property type="project" value="UniProtKB-ARBA"/>
</dbReference>
<dbReference type="InterPro" id="IPR002035">
    <property type="entry name" value="VWF_A"/>
</dbReference>
<dbReference type="Gene3D" id="2.60.120.260">
    <property type="entry name" value="Galactose-binding domain-like"/>
    <property type="match status" value="1"/>
</dbReference>
<dbReference type="CDD" id="cd00198">
    <property type="entry name" value="vWFA"/>
    <property type="match status" value="1"/>
</dbReference>
<feature type="region of interest" description="Disordered" evidence="6">
    <location>
        <begin position="76"/>
        <end position="97"/>
    </location>
</feature>
<evidence type="ECO:0000259" key="8">
    <source>
        <dbReference type="PROSITE" id="PS50093"/>
    </source>
</evidence>
<feature type="compositionally biased region" description="Low complexity" evidence="6">
    <location>
        <begin position="1840"/>
        <end position="1880"/>
    </location>
</feature>
<dbReference type="Pfam" id="PF01345">
    <property type="entry name" value="DUF11"/>
    <property type="match status" value="1"/>
</dbReference>
<comment type="subcellular location">
    <subcellularLocation>
        <location evidence="1">Membrane</location>
        <topology evidence="1">Multi-pass membrane protein</topology>
    </subcellularLocation>
</comment>
<dbReference type="GO" id="GO:0005886">
    <property type="term" value="C:plasma membrane"/>
    <property type="evidence" value="ECO:0007669"/>
    <property type="project" value="TreeGrafter"/>
</dbReference>
<dbReference type="GO" id="GO:0005261">
    <property type="term" value="F:monoatomic cation channel activity"/>
    <property type="evidence" value="ECO:0007669"/>
    <property type="project" value="TreeGrafter"/>
</dbReference>
<evidence type="ECO:0000256" key="6">
    <source>
        <dbReference type="SAM" id="MobiDB-lite"/>
    </source>
</evidence>
<dbReference type="Pfam" id="PF00092">
    <property type="entry name" value="VWA"/>
    <property type="match status" value="1"/>
</dbReference>
<proteinExistence type="predicted"/>
<organism evidence="9 10">
    <name type="scientific">Tessaracoccus rhinocerotis</name>
    <dbReference type="NCBI Taxonomy" id="1689449"/>
    <lineage>
        <taxon>Bacteria</taxon>
        <taxon>Bacillati</taxon>
        <taxon>Actinomycetota</taxon>
        <taxon>Actinomycetes</taxon>
        <taxon>Propionibacteriales</taxon>
        <taxon>Propionibacteriaceae</taxon>
        <taxon>Tessaracoccus</taxon>
    </lineage>
</organism>
<dbReference type="Proteomes" id="UP000317638">
    <property type="component" value="Unassembled WGS sequence"/>
</dbReference>
<dbReference type="PANTHER" id="PTHR46730">
    <property type="entry name" value="POLYCYSTIN-1"/>
    <property type="match status" value="1"/>
</dbReference>
<dbReference type="Gene3D" id="2.60.40.10">
    <property type="entry name" value="Immunoglobulins"/>
    <property type="match status" value="6"/>
</dbReference>
<dbReference type="Gene3D" id="3.40.50.410">
    <property type="entry name" value="von Willebrand factor, type A domain"/>
    <property type="match status" value="1"/>
</dbReference>
<feature type="domain" description="PKD" evidence="8">
    <location>
        <begin position="866"/>
        <end position="933"/>
    </location>
</feature>
<keyword evidence="3" id="KW-0677">Repeat</keyword>
<dbReference type="Pfam" id="PF18911">
    <property type="entry name" value="PKD_4"/>
    <property type="match status" value="4"/>
</dbReference>
<dbReference type="InterPro" id="IPR035986">
    <property type="entry name" value="PKD_dom_sf"/>
</dbReference>
<gene>
    <name evidence="9" type="ORF">FOJ82_14605</name>
</gene>
<evidence type="ECO:0000259" key="7">
    <source>
        <dbReference type="PROSITE" id="PS50022"/>
    </source>
</evidence>
<feature type="domain" description="PKD" evidence="8">
    <location>
        <begin position="782"/>
        <end position="863"/>
    </location>
</feature>
<dbReference type="InterPro" id="IPR021655">
    <property type="entry name" value="Put_metal-bd"/>
</dbReference>
<feature type="compositionally biased region" description="Basic residues" evidence="6">
    <location>
        <begin position="12"/>
        <end position="22"/>
    </location>
</feature>
<feature type="domain" description="PKD" evidence="8">
    <location>
        <begin position="1121"/>
        <end position="1181"/>
    </location>
</feature>
<evidence type="ECO:0000256" key="1">
    <source>
        <dbReference type="ARBA" id="ARBA00004141"/>
    </source>
</evidence>
<dbReference type="EMBL" id="VKKG01000006">
    <property type="protein sequence ID" value="TRY17074.1"/>
    <property type="molecule type" value="Genomic_DNA"/>
</dbReference>
<dbReference type="InterPro" id="IPR022409">
    <property type="entry name" value="PKD/Chitinase_dom"/>
</dbReference>
<keyword evidence="2" id="KW-0812">Transmembrane</keyword>
<dbReference type="InterPro" id="IPR008979">
    <property type="entry name" value="Galactose-bd-like_sf"/>
</dbReference>
<evidence type="ECO:0000313" key="10">
    <source>
        <dbReference type="Proteomes" id="UP000317638"/>
    </source>
</evidence>
<dbReference type="NCBIfam" id="TIGR01451">
    <property type="entry name" value="B_ant_repeat"/>
    <property type="match status" value="1"/>
</dbReference>
<feature type="domain" description="F5/8 type C" evidence="7">
    <location>
        <begin position="958"/>
        <end position="1109"/>
    </location>
</feature>
<evidence type="ECO:0000256" key="5">
    <source>
        <dbReference type="ARBA" id="ARBA00023136"/>
    </source>
</evidence>
<feature type="domain" description="PKD" evidence="8">
    <location>
        <begin position="1312"/>
        <end position="1365"/>
    </location>
</feature>
<dbReference type="SUPFAM" id="SSF53300">
    <property type="entry name" value="vWA-like"/>
    <property type="match status" value="1"/>
</dbReference>
<feature type="compositionally biased region" description="Low complexity" evidence="6">
    <location>
        <begin position="1744"/>
        <end position="1756"/>
    </location>
</feature>
<evidence type="ECO:0000256" key="2">
    <source>
        <dbReference type="ARBA" id="ARBA00022692"/>
    </source>
</evidence>
<feature type="compositionally biased region" description="Pro residues" evidence="6">
    <location>
        <begin position="1773"/>
        <end position="1807"/>
    </location>
</feature>
<feature type="compositionally biased region" description="Basic and acidic residues" evidence="6">
    <location>
        <begin position="76"/>
        <end position="89"/>
    </location>
</feature>
<dbReference type="InterPro" id="IPR001434">
    <property type="entry name" value="OmcB-like_DUF11"/>
</dbReference>
<keyword evidence="10" id="KW-1185">Reference proteome</keyword>
<dbReference type="PROSITE" id="PS50093">
    <property type="entry name" value="PKD"/>
    <property type="match status" value="5"/>
</dbReference>
<comment type="caution">
    <text evidence="9">The sequence shown here is derived from an EMBL/GenBank/DDBJ whole genome shotgun (WGS) entry which is preliminary data.</text>
</comment>
<sequence>MDRRGGPPVAHRVQHAGHRRQRLPLLGDHQGRGAHRGRVRIRAHGGVQQHRALQLRCIRTTAGDSWPSENRMFAADRGRTAPPARDEPLGGRGMKMSSRNRGLTALLATSALVLGTVGAQPTTATADATGFVLNRTGFGGNAVVRIEQGVLTRNCDQIYTASDIYVVPTGSVTGTGATLTDVSGEPNTIMSQAGGGLFFDEIIGFTGPSGKIPEGTYDIVEDTCQDGVFDSSNGEQGFDSILTNAFTVEYPGGVPPLPSAAITAMKDGAREQSAYWTGTAAMYFVLFAVETVRDLKAMDLKTRMGRYLNFYCLLDPGIEGSPMPVTPWCPTVSILGATELRAAVVKTILDKALNYSGIAADPPDFDYADPSVPAPVDTFDAVTGGLGEASLLDHATLLAHDKALSAAFLGALEKYQGAQIDDDPAAALMHARSVQNYAIALRDVQSAQATTAQNYYNQSRTSPSVDTVIAQWETLQSEVAANGFTDEDRRELLNAGLDEQEIASLAEAIVGVDLDREFENVPALLNGQTTANNQMGAAWVQLHNEFIPIVQTLEEVVAVQGLAAAPALDARGPYSASVTRALTLSAVCADCVSVAWDLDGDGVHDDATGAQVSHTFTAGRHVVSALGTGEGGGRTVDHAVVNVTGGNTAPRHNAKTPRDGDVELVVGAQQEFTVTPYDANSDTLETVWTVDGVAAATGTSHTVTATADSPRQVVAVSTDPSGDFATTRWVVVPMQADADGDGWHANVDCDDTSATVHPGAAEIGGNGIDDDCDPATSDAGAPTAAFSHVPGLAIIGEPVTFTDRSTDPEGDLVAWAWSFGDGATSDLQDPTHTFTAAGTRTVTLEVTDGDAMSASTSREVTVTDRPVASFTFEPADPRSGQEVAFTSTSVDADGIALLEWDFDHDGSTFDVDSTEPSPSHVFGTSATVALRVTDSLGVVSEVVTAQVGITGPPVAAFNPRPANGGTNMALVQHGASAVNWSSQYGTQYSATELIDVDYPSGETGWFTATGLANNQWATFDLGAPYLVDRIKVQPDGSRTYRPADVSFGLSSSGSTSGFTTVFDGGLADNAELQEIELDAPVEARWLRFDVLANRGANHVRTTKLEAWTGQVGDAEVTFHDLSSDPDGDSDIVSRVWDFGDGATSSEPSPTHTYAGPGLYEVTLTVTDSTGNTSSRSLSQMVVGPQVTTAFTSAAGAVEGGNTRFTNASTVPSNSAVVHREWTWGDGSATMQGTLSPYHRYTDDGTYEVTLTQTDTYGFTTTDTQQVEVANAAPTASMPGSTTTWVDQEIPFNTITVGDAGSLDAQSLQCLLDRGDGSDVVEVPQCTTARIRLPHTYTEAGEYTATLRVVDKDGGAVEAATQVTVEKRPLHVVVHAVPGTARNGAVDVRAIVLDAVDWTPVQGAEVRLDVDGNTATVASNVGGEVTARLPFVGPEGRFSAETTETRVHLVGSNTTALTSAQRPPGDVFFIVDESGSMGSYQQRMRENLVAMSEQLADSLDHQIGVAGMPTNVHGLFMKTPPTNDLDAVVAATNTLNTSNGGELGIDGVVMASRASVGWRPGVGKCLVLIGDEPAQRRSGTTDEMAHEALADAGIILYSIININAQTVSYQELATQSGGAFFDINAFRDDPEPVLEALLANCASSIVERPDLNVTVDDGLAEVVEGATVEYTVTVANSGPIGATGVATTVTLPTGLAFVSASDGGTHDGGTVSWPAFTLAGESSVTRTFTVEVIGAPGDTVTVTATAADDGAGGEDVTPGNNSDGDTDTIVAAPTPEPSETPTPEPSESPTPEPSGTPTPEPSESPTPEPDVTVTATATTTATTTTTATPTVTTSPTVTATATATTTTTATATATATTTATATSTRTAAPEPAPTVTATRTAEPQDLYETPGYHESGGRKWMTVCEPYSVTHRCWTYIWGTQIKGGPGGYHKVNGWVFNNLTYMASPRAMWRDNPLGHTASWVDEEGRGWRTECDTSISGRNGCRSYVTTKVLDQTPDGIRFVLAERFNNIVRFTIR</sequence>
<evidence type="ECO:0000256" key="3">
    <source>
        <dbReference type="ARBA" id="ARBA00022737"/>
    </source>
</evidence>
<feature type="region of interest" description="Disordered" evidence="6">
    <location>
        <begin position="1840"/>
        <end position="1894"/>
    </location>
</feature>